<dbReference type="RefSeq" id="WP_169749855.1">
    <property type="nucleotide sequence ID" value="NZ_JBHSPX010000001.1"/>
</dbReference>
<keyword evidence="2" id="KW-0812">Transmembrane</keyword>
<organism evidence="3 4">
    <name type="scientific">Streptomyces ochraceiscleroticus</name>
    <dbReference type="NCBI Taxonomy" id="47761"/>
    <lineage>
        <taxon>Bacteria</taxon>
        <taxon>Bacillati</taxon>
        <taxon>Actinomycetota</taxon>
        <taxon>Actinomycetes</taxon>
        <taxon>Kitasatosporales</taxon>
        <taxon>Streptomycetaceae</taxon>
        <taxon>Streptomyces</taxon>
    </lineage>
</organism>
<gene>
    <name evidence="3" type="ORF">ACFP4F_01550</name>
</gene>
<feature type="transmembrane region" description="Helical" evidence="2">
    <location>
        <begin position="274"/>
        <end position="293"/>
    </location>
</feature>
<feature type="transmembrane region" description="Helical" evidence="2">
    <location>
        <begin position="154"/>
        <end position="177"/>
    </location>
</feature>
<dbReference type="Proteomes" id="UP001596139">
    <property type="component" value="Unassembled WGS sequence"/>
</dbReference>
<comment type="caution">
    <text evidence="3">The sequence shown here is derived from an EMBL/GenBank/DDBJ whole genome shotgun (WGS) entry which is preliminary data.</text>
</comment>
<evidence type="ECO:0000313" key="3">
    <source>
        <dbReference type="EMBL" id="MFC6061234.1"/>
    </source>
</evidence>
<sequence>MTTPDQPQQPQPPRQDEGTMMLNAIGPRAGGPQPGAQPQPQAQPQPGTQPQPAAQQPQQAPAVPPQQQAQPQQQPAYAAAHPQAQFSGGGYVSPIPVRPTHLGHALASEWTKIKSVRSTVWTLSVMIVLVLGVGTLTGFGISASGTDLRGASPLGFGMFGMLLGLMCVITLGVLCVSSEYGTGMIRTTLTACPSRARVLAAKAIVFFLLSFVVTAVTTTLVALIETGLLSGQGGATPSGSEWFKATVGVSLYVAMLGLLALSVGALLRHSAGAITIMIGLVLLPLVLALFMMAESLQDLREFLFEYSIPSQLGVMYSNAVASSGPSGWDPLWIVTGLTAVVLGGAFVALHQRDV</sequence>
<evidence type="ECO:0000256" key="2">
    <source>
        <dbReference type="SAM" id="Phobius"/>
    </source>
</evidence>
<dbReference type="PANTHER" id="PTHR37305:SF1">
    <property type="entry name" value="MEMBRANE PROTEIN"/>
    <property type="match status" value="1"/>
</dbReference>
<proteinExistence type="predicted"/>
<feature type="transmembrane region" description="Helical" evidence="2">
    <location>
        <begin position="242"/>
        <end position="267"/>
    </location>
</feature>
<evidence type="ECO:0000313" key="4">
    <source>
        <dbReference type="Proteomes" id="UP001596139"/>
    </source>
</evidence>
<protein>
    <submittedName>
        <fullName evidence="3">ABC transporter permease subunit</fullName>
    </submittedName>
</protein>
<accession>A0ABW1MBT3</accession>
<reference evidence="4" key="1">
    <citation type="journal article" date="2019" name="Int. J. Syst. Evol. Microbiol.">
        <title>The Global Catalogue of Microorganisms (GCM) 10K type strain sequencing project: providing services to taxonomists for standard genome sequencing and annotation.</title>
        <authorList>
            <consortium name="The Broad Institute Genomics Platform"/>
            <consortium name="The Broad Institute Genome Sequencing Center for Infectious Disease"/>
            <person name="Wu L."/>
            <person name="Ma J."/>
        </authorList>
    </citation>
    <scope>NUCLEOTIDE SEQUENCE [LARGE SCALE GENOMIC DNA]</scope>
    <source>
        <strain evidence="4">CGMCC 1.15180</strain>
    </source>
</reference>
<feature type="transmembrane region" description="Helical" evidence="2">
    <location>
        <begin position="198"/>
        <end position="222"/>
    </location>
</feature>
<dbReference type="PANTHER" id="PTHR37305">
    <property type="entry name" value="INTEGRAL MEMBRANE PROTEIN-RELATED"/>
    <property type="match status" value="1"/>
</dbReference>
<feature type="compositionally biased region" description="Low complexity" evidence="1">
    <location>
        <begin position="50"/>
        <end position="83"/>
    </location>
</feature>
<dbReference type="Pfam" id="PF12679">
    <property type="entry name" value="ABC2_membrane_2"/>
    <property type="match status" value="1"/>
</dbReference>
<feature type="transmembrane region" description="Helical" evidence="2">
    <location>
        <begin position="331"/>
        <end position="349"/>
    </location>
</feature>
<evidence type="ECO:0000256" key="1">
    <source>
        <dbReference type="SAM" id="MobiDB-lite"/>
    </source>
</evidence>
<keyword evidence="2" id="KW-1133">Transmembrane helix</keyword>
<dbReference type="EMBL" id="JBHSPX010000001">
    <property type="protein sequence ID" value="MFC6061234.1"/>
    <property type="molecule type" value="Genomic_DNA"/>
</dbReference>
<keyword evidence="4" id="KW-1185">Reference proteome</keyword>
<keyword evidence="2" id="KW-0472">Membrane</keyword>
<feature type="region of interest" description="Disordered" evidence="1">
    <location>
        <begin position="1"/>
        <end position="83"/>
    </location>
</feature>
<feature type="compositionally biased region" description="Pro residues" evidence="1">
    <location>
        <begin position="35"/>
        <end position="49"/>
    </location>
</feature>
<feature type="transmembrane region" description="Helical" evidence="2">
    <location>
        <begin position="120"/>
        <end position="142"/>
    </location>
</feature>
<name>A0ABW1MBT3_9ACTN</name>